<gene>
    <name evidence="2" type="ORF">THIOM_000198</name>
</gene>
<evidence type="ECO:0000313" key="3">
    <source>
        <dbReference type="Proteomes" id="UP000076962"/>
    </source>
</evidence>
<dbReference type="AlphaFoldDB" id="A0A176S7A1"/>
<proteinExistence type="predicted"/>
<keyword evidence="1" id="KW-0812">Transmembrane</keyword>
<sequence length="115" mass="13620">MWRLTQEVPPRLYQGNRPPMGKLIAQPSTSTMKVLRAIKRIMIFTACNEFSILLFDLNYEPTIRTFLKSDQFSFVTDPLLLFIFKTVVWFPVFPIYQSQDNNWLKYIRPSFGHLV</sequence>
<keyword evidence="3" id="KW-1185">Reference proteome</keyword>
<accession>A0A176S7A1</accession>
<protein>
    <submittedName>
        <fullName evidence="2">Uncharacterized protein</fullName>
    </submittedName>
</protein>
<dbReference type="EMBL" id="LUTY01000079">
    <property type="protein sequence ID" value="OAD23953.1"/>
    <property type="molecule type" value="Genomic_DNA"/>
</dbReference>
<keyword evidence="1" id="KW-0472">Membrane</keyword>
<reference evidence="2 3" key="1">
    <citation type="submission" date="2016-05" db="EMBL/GenBank/DDBJ databases">
        <title>Single-cell genome of chain-forming Candidatus Thiomargarita nelsonii and comparison to other large sulfur-oxidizing bacteria.</title>
        <authorList>
            <person name="Winkel M."/>
            <person name="Salman V."/>
            <person name="Woyke T."/>
            <person name="Schulz-Vogt H."/>
            <person name="Richter M."/>
            <person name="Flood B."/>
            <person name="Bailey J."/>
            <person name="Amann R."/>
            <person name="Mussmann M."/>
        </authorList>
    </citation>
    <scope>NUCLEOTIDE SEQUENCE [LARGE SCALE GENOMIC DNA]</scope>
    <source>
        <strain evidence="2 3">THI036</strain>
    </source>
</reference>
<evidence type="ECO:0000313" key="2">
    <source>
        <dbReference type="EMBL" id="OAD23953.1"/>
    </source>
</evidence>
<dbReference type="Proteomes" id="UP000076962">
    <property type="component" value="Unassembled WGS sequence"/>
</dbReference>
<evidence type="ECO:0000256" key="1">
    <source>
        <dbReference type="SAM" id="Phobius"/>
    </source>
</evidence>
<feature type="transmembrane region" description="Helical" evidence="1">
    <location>
        <begin position="41"/>
        <end position="59"/>
    </location>
</feature>
<keyword evidence="1" id="KW-1133">Transmembrane helix</keyword>
<organism evidence="2 3">
    <name type="scientific">Candidatus Thiomargarita nelsonii</name>
    <dbReference type="NCBI Taxonomy" id="1003181"/>
    <lineage>
        <taxon>Bacteria</taxon>
        <taxon>Pseudomonadati</taxon>
        <taxon>Pseudomonadota</taxon>
        <taxon>Gammaproteobacteria</taxon>
        <taxon>Thiotrichales</taxon>
        <taxon>Thiotrichaceae</taxon>
        <taxon>Thiomargarita</taxon>
    </lineage>
</organism>
<comment type="caution">
    <text evidence="2">The sequence shown here is derived from an EMBL/GenBank/DDBJ whole genome shotgun (WGS) entry which is preliminary data.</text>
</comment>
<name>A0A176S7A1_9GAMM</name>
<feature type="transmembrane region" description="Helical" evidence="1">
    <location>
        <begin position="79"/>
        <end position="96"/>
    </location>
</feature>